<evidence type="ECO:0000256" key="1">
    <source>
        <dbReference type="SAM" id="MobiDB-lite"/>
    </source>
</evidence>
<feature type="compositionally biased region" description="Polar residues" evidence="1">
    <location>
        <begin position="24"/>
        <end position="40"/>
    </location>
</feature>
<evidence type="ECO:0000256" key="2">
    <source>
        <dbReference type="SAM" id="Phobius"/>
    </source>
</evidence>
<feature type="transmembrane region" description="Helical" evidence="2">
    <location>
        <begin position="66"/>
        <end position="87"/>
    </location>
</feature>
<evidence type="ECO:0008006" key="5">
    <source>
        <dbReference type="Google" id="ProtNLM"/>
    </source>
</evidence>
<gene>
    <name evidence="3" type="ORF">L0M99_02580</name>
</gene>
<evidence type="ECO:0000313" key="4">
    <source>
        <dbReference type="Proteomes" id="UP001200537"/>
    </source>
</evidence>
<keyword evidence="2" id="KW-0472">Membrane</keyword>
<evidence type="ECO:0000313" key="3">
    <source>
        <dbReference type="EMBL" id="MCG4617385.1"/>
    </source>
</evidence>
<dbReference type="RefSeq" id="WP_238127632.1">
    <property type="nucleotide sequence ID" value="NZ_JAKNHJ010000004.1"/>
</dbReference>
<name>A0AAJ1BAP7_9ACTO</name>
<comment type="caution">
    <text evidence="3">The sequence shown here is derived from an EMBL/GenBank/DDBJ whole genome shotgun (WGS) entry which is preliminary data.</text>
</comment>
<sequence>MSLMDTNARSHGDDTKNAVPVSSPEPQTASGENQEGTTSDMKPRFPPRKAAVPAKKKPYLWRILRWWLALAAVLAVAATVVLGFYLWQAGSGQEISGVSTQVKVSGQLGEQPVVEFQGRMPITLPNSRVAIRGFGPQIRENQDVRVMVSVYEGDTGKLVSKGGKPQLFVGKANASNLPRGLLTEIVGRNEGSRLIVHRPATASDGKTAMEVDVIDVLPTAVYQSQLQIPEAAGVSFTFPQGLPQFESATETKPQEAATFVLVPGKGEQLDPRKKILAQYGVWELDSGKKRVYTWGNLGPQNIVGESTFQSLSQQLTALRANSRILAIIPADQATGDSALVVVMDVLACAK</sequence>
<feature type="region of interest" description="Disordered" evidence="1">
    <location>
        <begin position="1"/>
        <end position="49"/>
    </location>
</feature>
<organism evidence="3 4">
    <name type="scientific">Varibaculum cambriense</name>
    <dbReference type="NCBI Taxonomy" id="184870"/>
    <lineage>
        <taxon>Bacteria</taxon>
        <taxon>Bacillati</taxon>
        <taxon>Actinomycetota</taxon>
        <taxon>Actinomycetes</taxon>
        <taxon>Actinomycetales</taxon>
        <taxon>Actinomycetaceae</taxon>
        <taxon>Varibaculum</taxon>
    </lineage>
</organism>
<keyword evidence="2" id="KW-0812">Transmembrane</keyword>
<protein>
    <recommendedName>
        <fullName evidence="5">Peptidylprolyl isomerase</fullName>
    </recommendedName>
</protein>
<reference evidence="3" key="1">
    <citation type="submission" date="2022-01" db="EMBL/GenBank/DDBJ databases">
        <title>Collection of gut derived symbiotic bacterial strains cultured from healthy donors.</title>
        <authorList>
            <person name="Lin H."/>
            <person name="Kohout C."/>
            <person name="Waligurski E."/>
            <person name="Pamer E.G."/>
        </authorList>
    </citation>
    <scope>NUCLEOTIDE SEQUENCE</scope>
    <source>
        <strain evidence="3">DFI.7.46</strain>
    </source>
</reference>
<accession>A0AAJ1BAP7</accession>
<proteinExistence type="predicted"/>
<dbReference type="Proteomes" id="UP001200537">
    <property type="component" value="Unassembled WGS sequence"/>
</dbReference>
<dbReference type="EMBL" id="JAKNHJ010000004">
    <property type="protein sequence ID" value="MCG4617385.1"/>
    <property type="molecule type" value="Genomic_DNA"/>
</dbReference>
<keyword evidence="2" id="KW-1133">Transmembrane helix</keyword>
<dbReference type="AlphaFoldDB" id="A0AAJ1BAP7"/>